<name>A0ABY7GCW8_9GAMM</name>
<accession>A0ABY7GCW8</accession>
<keyword evidence="3" id="KW-1185">Reference proteome</keyword>
<dbReference type="EMBL" id="CP113517">
    <property type="protein sequence ID" value="WAR43130.1"/>
    <property type="molecule type" value="Genomic_DNA"/>
</dbReference>
<dbReference type="InterPro" id="IPR013024">
    <property type="entry name" value="GGCT-like"/>
</dbReference>
<organism evidence="2 3">
    <name type="scientific">Methylomonas rapida</name>
    <dbReference type="NCBI Taxonomy" id="2963939"/>
    <lineage>
        <taxon>Bacteria</taxon>
        <taxon>Pseudomonadati</taxon>
        <taxon>Pseudomonadota</taxon>
        <taxon>Gammaproteobacteria</taxon>
        <taxon>Methylococcales</taxon>
        <taxon>Methylococcaceae</taxon>
        <taxon>Methylomonas</taxon>
    </lineage>
</organism>
<dbReference type="Pfam" id="PF06094">
    <property type="entry name" value="GGACT"/>
    <property type="match status" value="1"/>
</dbReference>
<proteinExistence type="predicted"/>
<sequence>MLDYLFVYGSLRRAKNHSLHPYLNTHAVFIDRATLPGKLYHIASYPGAIPVHANDKSWIRGEVYRLLRPKLILPILDHYEECTPQFPQPHEYQRRMSPVTLENGKILSAWVYWYGRPVAGLTQIATGDYFQYLPETHAPKPK</sequence>
<dbReference type="RefSeq" id="WP_255188108.1">
    <property type="nucleotide sequence ID" value="NZ_CP113517.1"/>
</dbReference>
<evidence type="ECO:0000313" key="3">
    <source>
        <dbReference type="Proteomes" id="UP001162780"/>
    </source>
</evidence>
<dbReference type="Proteomes" id="UP001162780">
    <property type="component" value="Chromosome"/>
</dbReference>
<evidence type="ECO:0000313" key="2">
    <source>
        <dbReference type="EMBL" id="WAR43130.1"/>
    </source>
</evidence>
<feature type="domain" description="Gamma-glutamylcyclotransferase AIG2-like" evidence="1">
    <location>
        <begin position="5"/>
        <end position="129"/>
    </location>
</feature>
<evidence type="ECO:0000259" key="1">
    <source>
        <dbReference type="Pfam" id="PF06094"/>
    </source>
</evidence>
<reference evidence="2" key="1">
    <citation type="submission" date="2022-11" db="EMBL/GenBank/DDBJ databases">
        <title>Methylomonas rapida sp. nov., Carotenoid-Producing Obligate Methanotrophs with High Growth Characteristics and Biotechnological Potential.</title>
        <authorList>
            <person name="Tikhonova E.N."/>
            <person name="Suleimanov R.Z."/>
            <person name="Miroshnikov K."/>
            <person name="Oshkin I.Y."/>
            <person name="Belova S.E."/>
            <person name="Danilova O.V."/>
            <person name="Ashikhmin A."/>
            <person name="Konopkin A."/>
            <person name="But S.Y."/>
            <person name="Khmelenina V.N."/>
            <person name="Kuznetsov N."/>
            <person name="Pimenov N.V."/>
            <person name="Dedysh S.N."/>
        </authorList>
    </citation>
    <scope>NUCLEOTIDE SEQUENCE</scope>
    <source>
        <strain evidence="2">MP1</strain>
    </source>
</reference>
<gene>
    <name evidence="2" type="ORF">NM686_012065</name>
</gene>
<dbReference type="CDD" id="cd06661">
    <property type="entry name" value="GGCT_like"/>
    <property type="match status" value="1"/>
</dbReference>
<dbReference type="InterPro" id="IPR009288">
    <property type="entry name" value="AIG2-like_dom"/>
</dbReference>
<protein>
    <submittedName>
        <fullName evidence="2">Gamma-glutamylcyclotransferase</fullName>
    </submittedName>
</protein>
<dbReference type="Gene3D" id="3.10.490.10">
    <property type="entry name" value="Gamma-glutamyl cyclotransferase-like"/>
    <property type="match status" value="1"/>
</dbReference>
<dbReference type="SUPFAM" id="SSF110857">
    <property type="entry name" value="Gamma-glutamyl cyclotransferase-like"/>
    <property type="match status" value="1"/>
</dbReference>
<dbReference type="InterPro" id="IPR036568">
    <property type="entry name" value="GGCT-like_sf"/>
</dbReference>